<reference evidence="1" key="1">
    <citation type="journal article" date="2023" name="IScience">
        <title>Live-bearing cockroach genome reveals convergent evolutionary mechanisms linked to viviparity in insects and beyond.</title>
        <authorList>
            <person name="Fouks B."/>
            <person name="Harrison M.C."/>
            <person name="Mikhailova A.A."/>
            <person name="Marchal E."/>
            <person name="English S."/>
            <person name="Carruthers M."/>
            <person name="Jennings E.C."/>
            <person name="Chiamaka E.L."/>
            <person name="Frigard R.A."/>
            <person name="Pippel M."/>
            <person name="Attardo G.M."/>
            <person name="Benoit J.B."/>
            <person name="Bornberg-Bauer E."/>
            <person name="Tobe S.S."/>
        </authorList>
    </citation>
    <scope>NUCLEOTIDE SEQUENCE</scope>
    <source>
        <strain evidence="1">Stay&amp;Tobe</strain>
    </source>
</reference>
<proteinExistence type="predicted"/>
<feature type="non-terminal residue" evidence="1">
    <location>
        <position position="97"/>
    </location>
</feature>
<feature type="non-terminal residue" evidence="1">
    <location>
        <position position="1"/>
    </location>
</feature>
<keyword evidence="2" id="KW-1185">Reference proteome</keyword>
<gene>
    <name evidence="1" type="ORF">L9F63_020335</name>
</gene>
<dbReference type="Proteomes" id="UP001233999">
    <property type="component" value="Unassembled WGS sequence"/>
</dbReference>
<dbReference type="EMBL" id="JASPKZ010007223">
    <property type="protein sequence ID" value="KAJ9586038.1"/>
    <property type="molecule type" value="Genomic_DNA"/>
</dbReference>
<name>A0AAD7ZSU0_DIPPU</name>
<dbReference type="AlphaFoldDB" id="A0AAD7ZSU0"/>
<sequence length="97" mass="11371">RRKIFHSQVMMMVSQFIWRKKKFTALAYAWERAGECGHRSAAKSRTNQHKKYLIFELSETRPIPDACVSALKFDKVVSYSVCGLVIHACFVWWCRLS</sequence>
<reference evidence="1" key="2">
    <citation type="submission" date="2023-05" db="EMBL/GenBank/DDBJ databases">
        <authorList>
            <person name="Fouks B."/>
        </authorList>
    </citation>
    <scope>NUCLEOTIDE SEQUENCE</scope>
    <source>
        <strain evidence="1">Stay&amp;Tobe</strain>
        <tissue evidence="1">Testes</tissue>
    </source>
</reference>
<comment type="caution">
    <text evidence="1">The sequence shown here is derived from an EMBL/GenBank/DDBJ whole genome shotgun (WGS) entry which is preliminary data.</text>
</comment>
<organism evidence="1 2">
    <name type="scientific">Diploptera punctata</name>
    <name type="common">Pacific beetle cockroach</name>
    <dbReference type="NCBI Taxonomy" id="6984"/>
    <lineage>
        <taxon>Eukaryota</taxon>
        <taxon>Metazoa</taxon>
        <taxon>Ecdysozoa</taxon>
        <taxon>Arthropoda</taxon>
        <taxon>Hexapoda</taxon>
        <taxon>Insecta</taxon>
        <taxon>Pterygota</taxon>
        <taxon>Neoptera</taxon>
        <taxon>Polyneoptera</taxon>
        <taxon>Dictyoptera</taxon>
        <taxon>Blattodea</taxon>
        <taxon>Blaberoidea</taxon>
        <taxon>Blaberidae</taxon>
        <taxon>Diplopterinae</taxon>
        <taxon>Diploptera</taxon>
    </lineage>
</organism>
<accession>A0AAD7ZSU0</accession>
<evidence type="ECO:0000313" key="1">
    <source>
        <dbReference type="EMBL" id="KAJ9586038.1"/>
    </source>
</evidence>
<evidence type="ECO:0000313" key="2">
    <source>
        <dbReference type="Proteomes" id="UP001233999"/>
    </source>
</evidence>
<protein>
    <submittedName>
        <fullName evidence="1">Uncharacterized protein</fullName>
    </submittedName>
</protein>